<feature type="domain" description="Tyrosine-protein phosphatase" evidence="9">
    <location>
        <begin position="493"/>
        <end position="641"/>
    </location>
</feature>
<dbReference type="GO" id="GO:0033549">
    <property type="term" value="F:MAP kinase phosphatase activity"/>
    <property type="evidence" value="ECO:0007669"/>
    <property type="project" value="TreeGrafter"/>
</dbReference>
<dbReference type="InterPro" id="IPR020422">
    <property type="entry name" value="TYR_PHOSPHATASE_DUAL_dom"/>
</dbReference>
<evidence type="ECO:0000256" key="1">
    <source>
        <dbReference type="ARBA" id="ARBA00004496"/>
    </source>
</evidence>
<feature type="domain" description="Tyrosine specific protein phosphatases" evidence="10">
    <location>
        <begin position="105"/>
        <end position="163"/>
    </location>
</feature>
<comment type="subcellular location">
    <subcellularLocation>
        <location evidence="1">Cytoplasm</location>
    </subcellularLocation>
</comment>
<dbReference type="InterPro" id="IPR003595">
    <property type="entry name" value="Tyr_Pase_cat"/>
</dbReference>
<evidence type="ECO:0000256" key="2">
    <source>
        <dbReference type="ARBA" id="ARBA00008601"/>
    </source>
</evidence>
<dbReference type="Proteomes" id="UP000308365">
    <property type="component" value="Unassembled WGS sequence"/>
</dbReference>
<evidence type="ECO:0000256" key="5">
    <source>
        <dbReference type="ARBA" id="ARBA00022912"/>
    </source>
</evidence>
<dbReference type="PANTHER" id="PTHR45682">
    <property type="entry name" value="AGAP008228-PA"/>
    <property type="match status" value="1"/>
</dbReference>
<feature type="non-terminal residue" evidence="11">
    <location>
        <position position="645"/>
    </location>
</feature>
<evidence type="ECO:0000256" key="3">
    <source>
        <dbReference type="ARBA" id="ARBA00022490"/>
    </source>
</evidence>
<comment type="similarity">
    <text evidence="2">Belongs to the protein-tyrosine phosphatase family. Non-receptor class dual specificity subfamily.</text>
</comment>
<dbReference type="AlphaFoldDB" id="A0A4V5P7H1"/>
<organism evidence="11 12">
    <name type="scientific">Monodon monoceros</name>
    <name type="common">Narwhal</name>
    <name type="synonym">Ceratodon monodon</name>
    <dbReference type="NCBI Taxonomy" id="40151"/>
    <lineage>
        <taxon>Eukaryota</taxon>
        <taxon>Metazoa</taxon>
        <taxon>Chordata</taxon>
        <taxon>Craniata</taxon>
        <taxon>Vertebrata</taxon>
        <taxon>Euteleostomi</taxon>
        <taxon>Mammalia</taxon>
        <taxon>Eutheria</taxon>
        <taxon>Laurasiatheria</taxon>
        <taxon>Artiodactyla</taxon>
        <taxon>Whippomorpha</taxon>
        <taxon>Cetacea</taxon>
        <taxon>Odontoceti</taxon>
        <taxon>Monodontidae</taxon>
        <taxon>Monodon</taxon>
    </lineage>
</organism>
<feature type="domain" description="Tyrosine specific protein phosphatases" evidence="10">
    <location>
        <begin position="562"/>
        <end position="620"/>
    </location>
</feature>
<dbReference type="GO" id="GO:0004722">
    <property type="term" value="F:protein serine/threonine phosphatase activity"/>
    <property type="evidence" value="ECO:0007669"/>
    <property type="project" value="UniProtKB-EC"/>
</dbReference>
<evidence type="ECO:0000256" key="7">
    <source>
        <dbReference type="ARBA" id="ARBA00048336"/>
    </source>
</evidence>
<feature type="domain" description="Tyrosine-protein phosphatase" evidence="9">
    <location>
        <begin position="37"/>
        <end position="184"/>
    </location>
</feature>
<evidence type="ECO:0000256" key="6">
    <source>
        <dbReference type="ARBA" id="ARBA00047761"/>
    </source>
</evidence>
<dbReference type="GO" id="GO:0008138">
    <property type="term" value="F:protein tyrosine/serine/threonine phosphatase activity"/>
    <property type="evidence" value="ECO:0007669"/>
    <property type="project" value="InterPro"/>
</dbReference>
<sequence>MAEASLPQLRGDAEVTPCPTVLELEELLRAGKFSSSRVDEVWPNLYIGDAATANNRFELWKLGITHVLNAAHGGLHCQGSPDFYGSTVSYLGVPAHDLPEFDISAYFSSAADFIHRALSTPGARVLVHCVVGVSRSATLVLAYLMLRQQLSLRQAVIAVRQHRWVFPNRGFLHQLCRLDQQLQGLCHFATLALALLVLLEALAQVGTQKMVRDQCGVRPRACNSMHFLLLPAPPLSHCLQFSQILVALTFCPRSTSPLKANRPFKMAYSVFLLPASQATSTSTHTTGRPLPDCLYSQQGQRQAAGSREQKVPVREDLSLGQIPPQRSQWGMKGKTGPSLPPCPPTAHWVSLAKPVAFQVPISLPGPGTAYQRAKKFFPVCTFPSYWLRGPGTVSQERHSFQAQHQTQVLVPLTSQLCRVSDPLSQLTPDTSHPTWVRPDLQHWPESCGMDSLQKQDLRRPKIHGAVQVPPYQPPTLASLQRLLWVPRAAVLSHINEVWPNLFLGDAYAARDKNKLTQLGITHIVNVAAGKFQVDTGANFYRGMPLEYYGIEADDNPFFDLSVYFLPVARYIQSALIIPQGRVLVHCAMGVSRSATVVLAFLMICENMTLVEAIQTVQAHRDICPNSGFLRQLQVLDNRLGQETGR</sequence>
<evidence type="ECO:0000259" key="10">
    <source>
        <dbReference type="PROSITE" id="PS50056"/>
    </source>
</evidence>
<dbReference type="PRINTS" id="PR01908">
    <property type="entry name" value="ADSPHPHTASE"/>
</dbReference>
<keyword evidence="4" id="KW-0378">Hydrolase</keyword>
<gene>
    <name evidence="11" type="ORF">EI555_006373</name>
</gene>
<dbReference type="InterPro" id="IPR029021">
    <property type="entry name" value="Prot-tyrosine_phosphatase-like"/>
</dbReference>
<keyword evidence="5" id="KW-0904">Protein phosphatase</keyword>
<keyword evidence="3" id="KW-0963">Cytoplasm</keyword>
<feature type="active site" description="Phosphocysteine intermediate" evidence="8">
    <location>
        <position position="586"/>
    </location>
</feature>
<dbReference type="Pfam" id="PF00782">
    <property type="entry name" value="DSPc"/>
    <property type="match status" value="2"/>
</dbReference>
<dbReference type="Gene3D" id="3.90.190.10">
    <property type="entry name" value="Protein tyrosine phosphatase superfamily"/>
    <property type="match status" value="2"/>
</dbReference>
<comment type="catalytic activity">
    <reaction evidence="7">
        <text>O-phospho-L-threonyl-[protein] + H2O = L-threonyl-[protein] + phosphate</text>
        <dbReference type="Rhea" id="RHEA:47004"/>
        <dbReference type="Rhea" id="RHEA-COMP:11060"/>
        <dbReference type="Rhea" id="RHEA-COMP:11605"/>
        <dbReference type="ChEBI" id="CHEBI:15377"/>
        <dbReference type="ChEBI" id="CHEBI:30013"/>
        <dbReference type="ChEBI" id="CHEBI:43474"/>
        <dbReference type="ChEBI" id="CHEBI:61977"/>
        <dbReference type="EC" id="3.1.3.16"/>
    </reaction>
</comment>
<name>A0A4V5P7H1_MONMO</name>
<accession>A0A4V5P7H1</accession>
<dbReference type="GO" id="GO:0005737">
    <property type="term" value="C:cytoplasm"/>
    <property type="evidence" value="ECO:0007669"/>
    <property type="project" value="UniProtKB-SubCell"/>
</dbReference>
<dbReference type="SMART" id="SM00404">
    <property type="entry name" value="PTPc_motif"/>
    <property type="match status" value="1"/>
</dbReference>
<evidence type="ECO:0000313" key="12">
    <source>
        <dbReference type="Proteomes" id="UP000308365"/>
    </source>
</evidence>
<dbReference type="CDD" id="cd14580">
    <property type="entry name" value="DUSP13A"/>
    <property type="match status" value="1"/>
</dbReference>
<dbReference type="SUPFAM" id="SSF52799">
    <property type="entry name" value="(Phosphotyrosine protein) phosphatases II"/>
    <property type="match status" value="2"/>
</dbReference>
<dbReference type="FunFam" id="3.90.190.10:FF:000037">
    <property type="entry name" value="dual specificity protein phosphatase 26"/>
    <property type="match status" value="1"/>
</dbReference>
<dbReference type="GO" id="GO:0043409">
    <property type="term" value="P:negative regulation of MAPK cascade"/>
    <property type="evidence" value="ECO:0007669"/>
    <property type="project" value="TreeGrafter"/>
</dbReference>
<reference evidence="12" key="1">
    <citation type="journal article" date="2019" name="IScience">
        <title>Narwhal Genome Reveals Long-Term Low Genetic Diversity despite Current Large Abundance Size.</title>
        <authorList>
            <person name="Westbury M.V."/>
            <person name="Petersen B."/>
            <person name="Garde E."/>
            <person name="Heide-Jorgensen M.P."/>
            <person name="Lorenzen E.D."/>
        </authorList>
    </citation>
    <scope>NUCLEOTIDE SEQUENCE [LARGE SCALE GENOMIC DNA]</scope>
</reference>
<dbReference type="PROSITE" id="PS50056">
    <property type="entry name" value="TYR_PHOSPHATASE_2"/>
    <property type="match status" value="2"/>
</dbReference>
<dbReference type="EMBL" id="RWIC01001508">
    <property type="protein sequence ID" value="TKC35510.1"/>
    <property type="molecule type" value="Genomic_DNA"/>
</dbReference>
<evidence type="ECO:0000313" key="11">
    <source>
        <dbReference type="EMBL" id="TKC35510.1"/>
    </source>
</evidence>
<proteinExistence type="inferred from homology"/>
<dbReference type="PRINTS" id="PR01909">
    <property type="entry name" value="ADSPHPHTASEA"/>
</dbReference>
<dbReference type="PROSITE" id="PS00383">
    <property type="entry name" value="TYR_PHOSPHATASE_1"/>
    <property type="match status" value="2"/>
</dbReference>
<evidence type="ECO:0000256" key="8">
    <source>
        <dbReference type="PIRSR" id="PIRSR620405-1"/>
    </source>
</evidence>
<comment type="catalytic activity">
    <reaction evidence="6">
        <text>O-phospho-L-seryl-[protein] + H2O = L-seryl-[protein] + phosphate</text>
        <dbReference type="Rhea" id="RHEA:20629"/>
        <dbReference type="Rhea" id="RHEA-COMP:9863"/>
        <dbReference type="Rhea" id="RHEA-COMP:11604"/>
        <dbReference type="ChEBI" id="CHEBI:15377"/>
        <dbReference type="ChEBI" id="CHEBI:29999"/>
        <dbReference type="ChEBI" id="CHEBI:43474"/>
        <dbReference type="ChEBI" id="CHEBI:83421"/>
        <dbReference type="EC" id="3.1.3.16"/>
    </reaction>
</comment>
<evidence type="ECO:0000259" key="9">
    <source>
        <dbReference type="PROSITE" id="PS50054"/>
    </source>
</evidence>
<dbReference type="InterPro" id="IPR000340">
    <property type="entry name" value="Dual-sp_phosphatase_cat-dom"/>
</dbReference>
<dbReference type="PANTHER" id="PTHR45682:SF10">
    <property type="entry name" value="DUAL SPECIFICITY PROTEIN PHOSPHATASE 13 ISOFORM B"/>
    <property type="match status" value="1"/>
</dbReference>
<dbReference type="PROSITE" id="PS50054">
    <property type="entry name" value="TYR_PHOSPHATASE_DUAL"/>
    <property type="match status" value="2"/>
</dbReference>
<comment type="caution">
    <text evidence="11">The sequence shown here is derived from an EMBL/GenBank/DDBJ whole genome shotgun (WGS) entry which is preliminary data.</text>
</comment>
<dbReference type="SMART" id="SM00195">
    <property type="entry name" value="DSPc"/>
    <property type="match status" value="2"/>
</dbReference>
<protein>
    <submittedName>
        <fullName evidence="11">Uncharacterized protein</fullName>
    </submittedName>
</protein>
<evidence type="ECO:0000256" key="4">
    <source>
        <dbReference type="ARBA" id="ARBA00022801"/>
    </source>
</evidence>
<dbReference type="InterPro" id="IPR016130">
    <property type="entry name" value="Tyr_Pase_AS"/>
</dbReference>
<dbReference type="InterPro" id="IPR020405">
    <property type="entry name" value="Atypical_DUSP_subfamA"/>
</dbReference>
<dbReference type="InterPro" id="IPR000387">
    <property type="entry name" value="Tyr_Pase_dom"/>
</dbReference>